<dbReference type="InterPro" id="IPR052722">
    <property type="entry name" value="PgpH_phosphodiesterase"/>
</dbReference>
<comment type="caution">
    <text evidence="1">The sequence shown here is derived from an EMBL/GenBank/DDBJ whole genome shotgun (WGS) entry which is preliminary data.</text>
</comment>
<name>X1UXE2_9ZZZZ</name>
<proteinExistence type="predicted"/>
<sequence length="53" mass="5977">MAMKRLQDGQFDECDLSLRELSQIEASITKTLTAHYHGRIAYPILLRLSDLGG</sequence>
<dbReference type="PANTHER" id="PTHR36442">
    <property type="entry name" value="CYCLIC-DI-AMP PHOSPHODIESTERASE PGPH"/>
    <property type="match status" value="1"/>
</dbReference>
<evidence type="ECO:0000313" key="1">
    <source>
        <dbReference type="EMBL" id="GAJ22139.1"/>
    </source>
</evidence>
<dbReference type="EMBL" id="BARW01038347">
    <property type="protein sequence ID" value="GAJ22139.1"/>
    <property type="molecule type" value="Genomic_DNA"/>
</dbReference>
<dbReference type="PANTHER" id="PTHR36442:SF1">
    <property type="entry name" value="CYCLIC-DI-AMP PHOSPHODIESTERASE PGPH"/>
    <property type="match status" value="1"/>
</dbReference>
<feature type="non-terminal residue" evidence="1">
    <location>
        <position position="53"/>
    </location>
</feature>
<dbReference type="AlphaFoldDB" id="X1UXE2"/>
<organism evidence="1">
    <name type="scientific">marine sediment metagenome</name>
    <dbReference type="NCBI Taxonomy" id="412755"/>
    <lineage>
        <taxon>unclassified sequences</taxon>
        <taxon>metagenomes</taxon>
        <taxon>ecological metagenomes</taxon>
    </lineage>
</organism>
<gene>
    <name evidence="1" type="ORF">S12H4_58888</name>
</gene>
<accession>X1UXE2</accession>
<reference evidence="1" key="1">
    <citation type="journal article" date="2014" name="Front. Microbiol.">
        <title>High frequency of phylogenetically diverse reductive dehalogenase-homologous genes in deep subseafloor sedimentary metagenomes.</title>
        <authorList>
            <person name="Kawai M."/>
            <person name="Futagami T."/>
            <person name="Toyoda A."/>
            <person name="Takaki Y."/>
            <person name="Nishi S."/>
            <person name="Hori S."/>
            <person name="Arai W."/>
            <person name="Tsubouchi T."/>
            <person name="Morono Y."/>
            <person name="Uchiyama I."/>
            <person name="Ito T."/>
            <person name="Fujiyama A."/>
            <person name="Inagaki F."/>
            <person name="Takami H."/>
        </authorList>
    </citation>
    <scope>NUCLEOTIDE SEQUENCE</scope>
    <source>
        <strain evidence="1">Expedition CK06-06</strain>
    </source>
</reference>
<protein>
    <submittedName>
        <fullName evidence="1">Uncharacterized protein</fullName>
    </submittedName>
</protein>